<comment type="caution">
    <text evidence="7">The sequence shown here is derived from an EMBL/GenBank/DDBJ whole genome shotgun (WGS) entry which is preliminary data.</text>
</comment>
<dbReference type="RefSeq" id="WP_120582357.1">
    <property type="nucleotide sequence ID" value="NZ_RAWI01000015.1"/>
</dbReference>
<dbReference type="InterPro" id="IPR040097">
    <property type="entry name" value="FAAL/FAAC"/>
</dbReference>
<gene>
    <name evidence="7" type="ORF">D7Y13_03610</name>
</gene>
<proteinExistence type="inferred from homology"/>
<reference evidence="7 8" key="1">
    <citation type="submission" date="2018-09" db="EMBL/GenBank/DDBJ databases">
        <authorList>
            <person name="Livingstone P.G."/>
            <person name="Whitworth D.E."/>
        </authorList>
    </citation>
    <scope>NUCLEOTIDE SEQUENCE [LARGE SCALE GENOMIC DNA]</scope>
    <source>
        <strain evidence="7 8">CA031B</strain>
    </source>
</reference>
<evidence type="ECO:0000313" key="7">
    <source>
        <dbReference type="EMBL" id="RKI15773.1"/>
    </source>
</evidence>
<evidence type="ECO:0000256" key="3">
    <source>
        <dbReference type="ARBA" id="ARBA00022832"/>
    </source>
</evidence>
<dbReference type="Gene3D" id="3.40.50.12780">
    <property type="entry name" value="N-terminal domain of ligase-like"/>
    <property type="match status" value="1"/>
</dbReference>
<dbReference type="Proteomes" id="UP000278907">
    <property type="component" value="Unassembled WGS sequence"/>
</dbReference>
<dbReference type="InterPro" id="IPR000873">
    <property type="entry name" value="AMP-dep_synth/lig_dom"/>
</dbReference>
<dbReference type="PANTHER" id="PTHR22754">
    <property type="entry name" value="DISCO-INTERACTING PROTEIN 2 DIP2 -RELATED"/>
    <property type="match status" value="1"/>
</dbReference>
<keyword evidence="4" id="KW-0443">Lipid metabolism</keyword>
<keyword evidence="8" id="KW-1185">Reference proteome</keyword>
<comment type="similarity">
    <text evidence="1">Belongs to the ATP-dependent AMP-binding enzyme family.</text>
</comment>
<dbReference type="InterPro" id="IPR045851">
    <property type="entry name" value="AMP-bd_C_sf"/>
</dbReference>
<evidence type="ECO:0000256" key="1">
    <source>
        <dbReference type="ARBA" id="ARBA00006432"/>
    </source>
</evidence>
<dbReference type="Gene3D" id="3.30.300.30">
    <property type="match status" value="1"/>
</dbReference>
<evidence type="ECO:0000256" key="2">
    <source>
        <dbReference type="ARBA" id="ARBA00022598"/>
    </source>
</evidence>
<name>A0ABX9QPM8_9BACT</name>
<dbReference type="GO" id="GO:0016874">
    <property type="term" value="F:ligase activity"/>
    <property type="evidence" value="ECO:0007669"/>
    <property type="project" value="UniProtKB-KW"/>
</dbReference>
<evidence type="ECO:0000256" key="4">
    <source>
        <dbReference type="ARBA" id="ARBA00023098"/>
    </source>
</evidence>
<organism evidence="7 8">
    <name type="scientific">Corallococcus praedator</name>
    <dbReference type="NCBI Taxonomy" id="2316724"/>
    <lineage>
        <taxon>Bacteria</taxon>
        <taxon>Pseudomonadati</taxon>
        <taxon>Myxococcota</taxon>
        <taxon>Myxococcia</taxon>
        <taxon>Myxococcales</taxon>
        <taxon>Cystobacterineae</taxon>
        <taxon>Myxococcaceae</taxon>
        <taxon>Corallococcus</taxon>
    </lineage>
</organism>
<dbReference type="InterPro" id="IPR042099">
    <property type="entry name" value="ANL_N_sf"/>
</dbReference>
<evidence type="ECO:0000259" key="5">
    <source>
        <dbReference type="Pfam" id="PF00501"/>
    </source>
</evidence>
<feature type="domain" description="AMP-dependent synthetase/ligase" evidence="5">
    <location>
        <begin position="16"/>
        <end position="414"/>
    </location>
</feature>
<dbReference type="InterPro" id="IPR025110">
    <property type="entry name" value="AMP-bd_C"/>
</dbReference>
<dbReference type="SUPFAM" id="SSF56801">
    <property type="entry name" value="Acetyl-CoA synthetase-like"/>
    <property type="match status" value="1"/>
</dbReference>
<dbReference type="PANTHER" id="PTHR22754:SF32">
    <property type="entry name" value="DISCO-INTERACTING PROTEIN 2"/>
    <property type="match status" value="1"/>
</dbReference>
<keyword evidence="3" id="KW-0276">Fatty acid metabolism</keyword>
<dbReference type="PROSITE" id="PS00455">
    <property type="entry name" value="AMP_BINDING"/>
    <property type="match status" value="1"/>
</dbReference>
<feature type="domain" description="AMP-binding enzyme C-terminal" evidence="6">
    <location>
        <begin position="458"/>
        <end position="576"/>
    </location>
</feature>
<evidence type="ECO:0000259" key="6">
    <source>
        <dbReference type="Pfam" id="PF23024"/>
    </source>
</evidence>
<dbReference type="EMBL" id="RAWI01000015">
    <property type="protein sequence ID" value="RKI15773.1"/>
    <property type="molecule type" value="Genomic_DNA"/>
</dbReference>
<keyword evidence="2 7" id="KW-0436">Ligase</keyword>
<sequence>MPPVNAPVETLTDLLRWRTQRHPESYAYTFLPDGDGAEQNWTYAELDRQSRAVAAQFQAYKANGERALLLYPPGLEYLGAFYGCLYANVIAVPAYPPQYFQSISRILSILQDARPRFALTTAAILETVRALQGDYPQLGDIQWIATDALPAGIEETWKAPAVKGDDLAFLQYTSGSTSTPKGVMVLHRNLMSNQAMIQRGMALDEQSTIVSWLPLYHDMGLIGTVMQALYNGSRAVLMSPWSFLQRPSRWLRAISHYRADLSGAPNFAYALCTRKVKPEQQEGLDLSGWRVAFNGAEPVRADTLHRFAEAFAPVGFQRQAFYPCYGLAEATLFVTGVTPDKGFTARTVDAGALEKHRVVTVEPGTANARQVVSSGRSWGDSRVRIVEPETFKARADGEVGEIWVAGPHVTQGYWGRAETDTQTFGARIAGSDEGPFLRTGDLGFVLDGELFVTGRLKDMIIIDGRNHYPHDIEQTVESQHPAFRVGSCAAFSVERDNEEKLVVLMEVDRRYTPAAGGESALELKQLTRKLQQAVAAAHSVELHDFVLLQADEILKTSSGKVQRRACREKYLEGSLQRWQG</sequence>
<dbReference type="CDD" id="cd05931">
    <property type="entry name" value="FAAL"/>
    <property type="match status" value="1"/>
</dbReference>
<accession>A0ABX9QPM8</accession>
<protein>
    <submittedName>
        <fullName evidence="7">Fatty acyl-AMP ligase</fullName>
    </submittedName>
</protein>
<dbReference type="Pfam" id="PF23024">
    <property type="entry name" value="AMP-dom_DIP2-like"/>
    <property type="match status" value="1"/>
</dbReference>
<dbReference type="InterPro" id="IPR020845">
    <property type="entry name" value="AMP-binding_CS"/>
</dbReference>
<evidence type="ECO:0000313" key="8">
    <source>
        <dbReference type="Proteomes" id="UP000278907"/>
    </source>
</evidence>
<dbReference type="Pfam" id="PF00501">
    <property type="entry name" value="AMP-binding"/>
    <property type="match status" value="1"/>
</dbReference>